<dbReference type="InterPro" id="IPR000008">
    <property type="entry name" value="C2_dom"/>
</dbReference>
<evidence type="ECO:0000259" key="3">
    <source>
        <dbReference type="PROSITE" id="PS50011"/>
    </source>
</evidence>
<dbReference type="Gene3D" id="2.60.40.150">
    <property type="entry name" value="C2 domain"/>
    <property type="match status" value="1"/>
</dbReference>
<proteinExistence type="predicted"/>
<accession>A0A6B2L113</accession>
<evidence type="ECO:0000256" key="2">
    <source>
        <dbReference type="ARBA" id="ARBA00022840"/>
    </source>
</evidence>
<dbReference type="InterPro" id="IPR011009">
    <property type="entry name" value="Kinase-like_dom_sf"/>
</dbReference>
<dbReference type="InterPro" id="IPR000719">
    <property type="entry name" value="Prot_kinase_dom"/>
</dbReference>
<organism evidence="4">
    <name type="scientific">Arcella intermedia</name>
    <dbReference type="NCBI Taxonomy" id="1963864"/>
    <lineage>
        <taxon>Eukaryota</taxon>
        <taxon>Amoebozoa</taxon>
        <taxon>Tubulinea</taxon>
        <taxon>Elardia</taxon>
        <taxon>Arcellinida</taxon>
        <taxon>Sphaerothecina</taxon>
        <taxon>Arcellidae</taxon>
        <taxon>Arcella</taxon>
    </lineage>
</organism>
<dbReference type="Pfam" id="PF00168">
    <property type="entry name" value="C2"/>
    <property type="match status" value="1"/>
</dbReference>
<name>A0A6B2L113_9EUKA</name>
<keyword evidence="2" id="KW-0067">ATP-binding</keyword>
<dbReference type="SUPFAM" id="SSF49562">
    <property type="entry name" value="C2 domain (Calcium/lipid-binding domain, CaLB)"/>
    <property type="match status" value="1"/>
</dbReference>
<dbReference type="InterPro" id="IPR051681">
    <property type="entry name" value="Ser/Thr_Kinases-Pseudokinases"/>
</dbReference>
<dbReference type="InterPro" id="IPR035892">
    <property type="entry name" value="C2_domain_sf"/>
</dbReference>
<dbReference type="InterPro" id="IPR001245">
    <property type="entry name" value="Ser-Thr/Tyr_kinase_cat_dom"/>
</dbReference>
<dbReference type="GO" id="GO:0005524">
    <property type="term" value="F:ATP binding"/>
    <property type="evidence" value="ECO:0007669"/>
    <property type="project" value="UniProtKB-KW"/>
</dbReference>
<protein>
    <recommendedName>
        <fullName evidence="3">Protein kinase domain-containing protein</fullName>
    </recommendedName>
</protein>
<dbReference type="PROSITE" id="PS50011">
    <property type="entry name" value="PROTEIN_KINASE_DOM"/>
    <property type="match status" value="1"/>
</dbReference>
<dbReference type="EMBL" id="GIBP01001579">
    <property type="protein sequence ID" value="NDV30548.1"/>
    <property type="molecule type" value="Transcribed_RNA"/>
</dbReference>
<evidence type="ECO:0000256" key="1">
    <source>
        <dbReference type="ARBA" id="ARBA00022741"/>
    </source>
</evidence>
<evidence type="ECO:0000313" key="4">
    <source>
        <dbReference type="EMBL" id="NDV30548.1"/>
    </source>
</evidence>
<dbReference type="Gene3D" id="1.10.510.10">
    <property type="entry name" value="Transferase(Phosphotransferase) domain 1"/>
    <property type="match status" value="1"/>
</dbReference>
<dbReference type="GO" id="GO:0004674">
    <property type="term" value="F:protein serine/threonine kinase activity"/>
    <property type="evidence" value="ECO:0007669"/>
    <property type="project" value="TreeGrafter"/>
</dbReference>
<dbReference type="AlphaFoldDB" id="A0A6B2L113"/>
<feature type="domain" description="Protein kinase" evidence="3">
    <location>
        <begin position="107"/>
        <end position="413"/>
    </location>
</feature>
<dbReference type="Pfam" id="PF07714">
    <property type="entry name" value="PK_Tyr_Ser-Thr"/>
    <property type="match status" value="1"/>
</dbReference>
<dbReference type="SUPFAM" id="SSF56112">
    <property type="entry name" value="Protein kinase-like (PK-like)"/>
    <property type="match status" value="1"/>
</dbReference>
<reference evidence="4" key="1">
    <citation type="journal article" date="2020" name="J. Eukaryot. Microbiol.">
        <title>De novo Sequencing, Assembly and Annotation of the Transcriptome for the Free-Living Testate Amoeba Arcella intermedia.</title>
        <authorList>
            <person name="Ribeiro G.M."/>
            <person name="Porfirio-Sousa A.L."/>
            <person name="Maurer-Alcala X.X."/>
            <person name="Katz L.A."/>
            <person name="Lahr D.J.G."/>
        </authorList>
    </citation>
    <scope>NUCLEOTIDE SEQUENCE</scope>
</reference>
<sequence length="525" mass="61146">MFNMKVVECNQNICVVEVSDLSLISTGHVKIENSIWKKAHDKPTLSIEVLADNQELYYDLFAFVLEVFTKISKNAKLHIQSFWKCNSNSFNLPSNYEISVTETEEKFLRGNADNEKGIGLIIPEIVIPEFNGNKYPFEALKIREKDKQREYSTATLEVGKAEPKHVLVKEFQPGQRLEFRKEIVNHSEHPNIETIHGIVYFPPCIILEDFPLGDLNTLLQKREIYLSWEWKIQVLLDIARALEHLHGSVIPVAHRLVRTENIMITSLDPTHPCAKLANFRNSLKVRYFIKEIPPKVHFTETRWLAPEILSGEPYDTKVDIYAFGYICWDLITRETSYDMDANIPQLIQEEKYHKMKNKILHNEIISLLNAAWTKSPWDSIIKALEILKSKEKIESFEKENKKNYDNYLRQPFIKVQYAGIAKLFHKPTNEYYCTIKYDNVVLYTPALHSHIPHWNQSYTINTKNQAEEVEFQIFMRDREGLGSLQFIGKSNTTIEFSRTQDVNLQVINNRSVVGELHIQIHPPSK</sequence>
<dbReference type="PANTHER" id="PTHR44329">
    <property type="entry name" value="SERINE/THREONINE-PROTEIN KINASE TNNI3K-RELATED"/>
    <property type="match status" value="1"/>
</dbReference>
<keyword evidence="1" id="KW-0547">Nucleotide-binding</keyword>